<protein>
    <submittedName>
        <fullName evidence="3">Aste57867_535 protein</fullName>
    </submittedName>
</protein>
<reference evidence="3 4" key="1">
    <citation type="submission" date="2019-03" db="EMBL/GenBank/DDBJ databases">
        <authorList>
            <person name="Gaulin E."/>
            <person name="Dumas B."/>
        </authorList>
    </citation>
    <scope>NUCLEOTIDE SEQUENCE [LARGE SCALE GENOMIC DNA]</scope>
    <source>
        <strain evidence="3">CBS 568.67</strain>
    </source>
</reference>
<gene>
    <name evidence="3" type="primary">Aste57867_535</name>
    <name evidence="2" type="ORF">As57867_000534</name>
    <name evidence="3" type="ORF">ASTE57867_535</name>
</gene>
<feature type="compositionally biased region" description="Low complexity" evidence="1">
    <location>
        <begin position="73"/>
        <end position="85"/>
    </location>
</feature>
<reference evidence="2" key="2">
    <citation type="submission" date="2019-06" db="EMBL/GenBank/DDBJ databases">
        <title>Genomics analysis of Aphanomyces spp. identifies a new class of oomycete effector associated with host adaptation.</title>
        <authorList>
            <person name="Gaulin E."/>
        </authorList>
    </citation>
    <scope>NUCLEOTIDE SEQUENCE</scope>
    <source>
        <strain evidence="2">CBS 578.67</strain>
    </source>
</reference>
<dbReference type="Proteomes" id="UP000332933">
    <property type="component" value="Unassembled WGS sequence"/>
</dbReference>
<evidence type="ECO:0000256" key="1">
    <source>
        <dbReference type="SAM" id="MobiDB-lite"/>
    </source>
</evidence>
<dbReference type="EMBL" id="VJMH01000029">
    <property type="protein sequence ID" value="KAF0720123.1"/>
    <property type="molecule type" value="Genomic_DNA"/>
</dbReference>
<name>A0A485K424_9STRA</name>
<accession>A0A485K424</accession>
<evidence type="ECO:0000313" key="3">
    <source>
        <dbReference type="EMBL" id="VFT77760.1"/>
    </source>
</evidence>
<organism evidence="3 4">
    <name type="scientific">Aphanomyces stellatus</name>
    <dbReference type="NCBI Taxonomy" id="120398"/>
    <lineage>
        <taxon>Eukaryota</taxon>
        <taxon>Sar</taxon>
        <taxon>Stramenopiles</taxon>
        <taxon>Oomycota</taxon>
        <taxon>Saprolegniomycetes</taxon>
        <taxon>Saprolegniales</taxon>
        <taxon>Verrucalvaceae</taxon>
        <taxon>Aphanomyces</taxon>
    </lineage>
</organism>
<proteinExistence type="predicted"/>
<dbReference type="AlphaFoldDB" id="A0A485K424"/>
<dbReference type="EMBL" id="CAADRA010000029">
    <property type="protein sequence ID" value="VFT77760.1"/>
    <property type="molecule type" value="Genomic_DNA"/>
</dbReference>
<evidence type="ECO:0000313" key="4">
    <source>
        <dbReference type="Proteomes" id="UP000332933"/>
    </source>
</evidence>
<sequence>MSVVVDLSKALHDLKSTLESHSHETQAKLAELSKPDFRTSLSLKPQLSLTSTTKRQLKLDESMGDWYRKTRPSSAATMSSSSTSSWDDRSPGLSPRRERRRSSVEFEDQSTQATLTKFLEALEQAKQQQDFVAQSIKSRPP</sequence>
<feature type="region of interest" description="Disordered" evidence="1">
    <location>
        <begin position="62"/>
        <end position="110"/>
    </location>
</feature>
<evidence type="ECO:0000313" key="2">
    <source>
        <dbReference type="EMBL" id="KAF0720123.1"/>
    </source>
</evidence>
<keyword evidence="4" id="KW-1185">Reference proteome</keyword>